<keyword evidence="3" id="KW-1185">Reference proteome</keyword>
<feature type="compositionally biased region" description="Polar residues" evidence="1">
    <location>
        <begin position="118"/>
        <end position="130"/>
    </location>
</feature>
<feature type="compositionally biased region" description="Low complexity" evidence="1">
    <location>
        <begin position="179"/>
        <end position="189"/>
    </location>
</feature>
<evidence type="ECO:0000256" key="1">
    <source>
        <dbReference type="SAM" id="MobiDB-lite"/>
    </source>
</evidence>
<sequence length="251" mass="26747">MSSFLNRLAAQAMGSANTLRSAVRTPYAAPLSPANRVVPDRQDPTLNTAGNGRQHRGNSGAEWDPESSQEEQVNIYREVSIQPRDNEVTPSSPGSSPEEFVVQSDTGLYTKPDRLRGRSSSAKAMRQSNLEKTVAGEPPVLVDGIEMRIPGNNSTTLPDSNYPSPLLPLKNAARPSALNASAAASSVAAKQGEHSGTGRQGQVDQITEVHVSIGRIEVTAVHESPPPKRQGPTPAKPLSLDEYLARRGRGA</sequence>
<name>A0ABM8YWG5_9PROT</name>
<feature type="region of interest" description="Disordered" evidence="1">
    <location>
        <begin position="27"/>
        <end position="130"/>
    </location>
</feature>
<proteinExistence type="predicted"/>
<dbReference type="RefSeq" id="WP_239795885.1">
    <property type="nucleotide sequence ID" value="NZ_OU912926.1"/>
</dbReference>
<dbReference type="Proteomes" id="UP000839052">
    <property type="component" value="Chromosome"/>
</dbReference>
<gene>
    <name evidence="2" type="ORF">NTG6680_0587</name>
</gene>
<dbReference type="EMBL" id="OU912926">
    <property type="protein sequence ID" value="CAG9931840.1"/>
    <property type="molecule type" value="Genomic_DNA"/>
</dbReference>
<feature type="region of interest" description="Disordered" evidence="1">
    <location>
        <begin position="179"/>
        <end position="251"/>
    </location>
</feature>
<reference evidence="2 3" key="1">
    <citation type="submission" date="2021-10" db="EMBL/GenBank/DDBJ databases">
        <authorList>
            <person name="Koch H."/>
        </authorList>
    </citation>
    <scope>NUCLEOTIDE SEQUENCE [LARGE SCALE GENOMIC DNA]</scope>
    <source>
        <strain evidence="2">6680</strain>
    </source>
</reference>
<evidence type="ECO:0000313" key="2">
    <source>
        <dbReference type="EMBL" id="CAG9931840.1"/>
    </source>
</evidence>
<evidence type="ECO:0000313" key="3">
    <source>
        <dbReference type="Proteomes" id="UP000839052"/>
    </source>
</evidence>
<protein>
    <submittedName>
        <fullName evidence="2">Uncharacterized protein</fullName>
    </submittedName>
</protein>
<accession>A0ABM8YWG5</accession>
<organism evidence="2 3">
    <name type="scientific">Candidatus Nitrotoga arctica</name>
    <dbReference type="NCBI Taxonomy" id="453162"/>
    <lineage>
        <taxon>Bacteria</taxon>
        <taxon>Pseudomonadati</taxon>
        <taxon>Pseudomonadota</taxon>
        <taxon>Betaproteobacteria</taxon>
        <taxon>Nitrosomonadales</taxon>
        <taxon>Gallionellaceae</taxon>
        <taxon>Candidatus Nitrotoga</taxon>
    </lineage>
</organism>